<comment type="similarity">
    <text evidence="1">Belongs to the transferase hexapeptide repeat family.</text>
</comment>
<evidence type="ECO:0000313" key="2">
    <source>
        <dbReference type="EMBL" id="RIW12416.1"/>
    </source>
</evidence>
<dbReference type="Gene3D" id="2.160.10.10">
    <property type="entry name" value="Hexapeptide repeat proteins"/>
    <property type="match status" value="1"/>
</dbReference>
<dbReference type="EMBL" id="QXML01000014">
    <property type="protein sequence ID" value="RIW12416.1"/>
    <property type="molecule type" value="Genomic_DNA"/>
</dbReference>
<dbReference type="Pfam" id="PF00132">
    <property type="entry name" value="Hexapep"/>
    <property type="match status" value="1"/>
</dbReference>
<evidence type="ECO:0000256" key="1">
    <source>
        <dbReference type="ARBA" id="ARBA00007274"/>
    </source>
</evidence>
<dbReference type="PANTHER" id="PTHR43300">
    <property type="entry name" value="ACETYLTRANSFERASE"/>
    <property type="match status" value="1"/>
</dbReference>
<dbReference type="InterPro" id="IPR001451">
    <property type="entry name" value="Hexapep"/>
</dbReference>
<keyword evidence="2" id="KW-0808">Transferase</keyword>
<dbReference type="Proteomes" id="UP000283522">
    <property type="component" value="Unassembled WGS sequence"/>
</dbReference>
<dbReference type="SUPFAM" id="SSF51161">
    <property type="entry name" value="Trimeric LpxA-like enzymes"/>
    <property type="match status" value="1"/>
</dbReference>
<dbReference type="RefSeq" id="WP_119479507.1">
    <property type="nucleotide sequence ID" value="NZ_QXML01000014.1"/>
</dbReference>
<keyword evidence="2" id="KW-0012">Acyltransferase</keyword>
<name>A0A418PM74_9BACT</name>
<reference evidence="2 3" key="1">
    <citation type="submission" date="2018-09" db="EMBL/GenBank/DDBJ databases">
        <authorList>
            <person name="Wang X."/>
            <person name="Du Z."/>
        </authorList>
    </citation>
    <scope>NUCLEOTIDE SEQUENCE [LARGE SCALE GENOMIC DNA]</scope>
    <source>
        <strain evidence="2 3">N3</strain>
    </source>
</reference>
<sequence length="183" mass="20050">MEKELFENLKKLHSTLDQAFIQQFDRSLPFNETLLDRWERAKNLGFGESTSIYDSSLVLGKVRVGKNCWIGPFTILDGSGGLEVGDFCTISAGVHIYSHDNVKQTLSSGKLPIERSPVSIGNNVYIAPNVVISKGVTIGNYCVIGTGAFVNKDIKDFQIVVGQPAKVIGEVLISDSGVDFKYF</sequence>
<dbReference type="InterPro" id="IPR050179">
    <property type="entry name" value="Trans_hexapeptide_repeat"/>
</dbReference>
<comment type="caution">
    <text evidence="2">The sequence shown here is derived from an EMBL/GenBank/DDBJ whole genome shotgun (WGS) entry which is preliminary data.</text>
</comment>
<proteinExistence type="inferred from homology"/>
<dbReference type="CDD" id="cd04647">
    <property type="entry name" value="LbH_MAT_like"/>
    <property type="match status" value="1"/>
</dbReference>
<dbReference type="PANTHER" id="PTHR43300:SF11">
    <property type="entry name" value="ACETYLTRANSFERASE RV3034C-RELATED"/>
    <property type="match status" value="1"/>
</dbReference>
<dbReference type="GO" id="GO:0016746">
    <property type="term" value="F:acyltransferase activity"/>
    <property type="evidence" value="ECO:0007669"/>
    <property type="project" value="UniProtKB-KW"/>
</dbReference>
<gene>
    <name evidence="2" type="ORF">D0X99_19005</name>
</gene>
<protein>
    <submittedName>
        <fullName evidence="2">Acyltransferase</fullName>
    </submittedName>
</protein>
<dbReference type="OrthoDB" id="9812571at2"/>
<accession>A0A418PM74</accession>
<dbReference type="AlphaFoldDB" id="A0A418PM74"/>
<evidence type="ECO:0000313" key="3">
    <source>
        <dbReference type="Proteomes" id="UP000283522"/>
    </source>
</evidence>
<dbReference type="InterPro" id="IPR011004">
    <property type="entry name" value="Trimer_LpxA-like_sf"/>
</dbReference>
<organism evidence="2 3">
    <name type="scientific">Algoriphagus lacus</name>
    <dbReference type="NCBI Taxonomy" id="2056311"/>
    <lineage>
        <taxon>Bacteria</taxon>
        <taxon>Pseudomonadati</taxon>
        <taxon>Bacteroidota</taxon>
        <taxon>Cytophagia</taxon>
        <taxon>Cytophagales</taxon>
        <taxon>Cyclobacteriaceae</taxon>
        <taxon>Algoriphagus</taxon>
    </lineage>
</organism>
<keyword evidence="3" id="KW-1185">Reference proteome</keyword>
<dbReference type="Pfam" id="PF14602">
    <property type="entry name" value="Hexapep_2"/>
    <property type="match status" value="1"/>
</dbReference>